<dbReference type="Pfam" id="PF14528">
    <property type="entry name" value="LAGLIDADG_3"/>
    <property type="match status" value="2"/>
</dbReference>
<proteinExistence type="inferred from homology"/>
<keyword evidence="8 14" id="KW-0560">Oxidoreductase</keyword>
<dbReference type="SMART" id="SM00306">
    <property type="entry name" value="HintN"/>
    <property type="match status" value="1"/>
</dbReference>
<dbReference type="NCBIfam" id="TIGR02504">
    <property type="entry name" value="NrdJ_Z"/>
    <property type="match status" value="1"/>
</dbReference>
<evidence type="ECO:0000256" key="4">
    <source>
        <dbReference type="ARBA" id="ARBA00014409"/>
    </source>
</evidence>
<dbReference type="Gene3D" id="3.20.70.20">
    <property type="match status" value="2"/>
</dbReference>
<accession>A0A1F5JGE9</accession>
<dbReference type="PRINTS" id="PR00379">
    <property type="entry name" value="INTEIN"/>
</dbReference>
<evidence type="ECO:0000259" key="16">
    <source>
        <dbReference type="PROSITE" id="PS50819"/>
    </source>
</evidence>
<evidence type="ECO:0000313" key="17">
    <source>
        <dbReference type="EMBL" id="OGE27713.1"/>
    </source>
</evidence>
<dbReference type="Gene3D" id="3.10.28.10">
    <property type="entry name" value="Homing endonucleases"/>
    <property type="match status" value="2"/>
</dbReference>
<evidence type="ECO:0000256" key="12">
    <source>
        <dbReference type="ARBA" id="ARBA00025437"/>
    </source>
</evidence>
<keyword evidence="10" id="KW-1015">Disulfide bond</keyword>
<dbReference type="InterPro" id="IPR050862">
    <property type="entry name" value="RdRp_reductase_class-2"/>
</dbReference>
<keyword evidence="5 14" id="KW-0846">Cobalamin</keyword>
<keyword evidence="7 14" id="KW-0547">Nucleotide-binding</keyword>
<comment type="cofactor">
    <cofactor evidence="1 14">
        <name>adenosylcob(III)alamin</name>
        <dbReference type="ChEBI" id="CHEBI:18408"/>
    </cofactor>
</comment>
<dbReference type="SUPFAM" id="SSF51998">
    <property type="entry name" value="PFL-like glycyl radical enzymes"/>
    <property type="match status" value="2"/>
</dbReference>
<dbReference type="InterPro" id="IPR000788">
    <property type="entry name" value="RNR_lg_C"/>
</dbReference>
<dbReference type="InterPro" id="IPR004042">
    <property type="entry name" value="Intein_endonuc_central"/>
</dbReference>
<evidence type="ECO:0000256" key="8">
    <source>
        <dbReference type="ARBA" id="ARBA00023002"/>
    </source>
</evidence>
<dbReference type="SUPFAM" id="SSF55608">
    <property type="entry name" value="Homing endonucleases"/>
    <property type="match status" value="2"/>
</dbReference>
<organism evidence="17 18">
    <name type="scientific">Candidatus Daviesbacteria bacterium RIFCSPHIGHO2_01_FULL_40_11</name>
    <dbReference type="NCBI Taxonomy" id="1797762"/>
    <lineage>
        <taxon>Bacteria</taxon>
        <taxon>Candidatus Daviesiibacteriota</taxon>
    </lineage>
</organism>
<feature type="compositionally biased region" description="Basic and acidic residues" evidence="15">
    <location>
        <begin position="25"/>
        <end position="39"/>
    </location>
</feature>
<evidence type="ECO:0000256" key="13">
    <source>
        <dbReference type="ARBA" id="ARBA00047754"/>
    </source>
</evidence>
<evidence type="ECO:0000256" key="7">
    <source>
        <dbReference type="ARBA" id="ARBA00022741"/>
    </source>
</evidence>
<dbReference type="InterPro" id="IPR036844">
    <property type="entry name" value="Hint_dom_sf"/>
</dbReference>
<dbReference type="GO" id="GO:0009263">
    <property type="term" value="P:deoxyribonucleotide biosynthetic process"/>
    <property type="evidence" value="ECO:0007669"/>
    <property type="project" value="UniProtKB-KW"/>
</dbReference>
<keyword evidence="6 14" id="KW-0237">DNA synthesis</keyword>
<evidence type="ECO:0000256" key="5">
    <source>
        <dbReference type="ARBA" id="ARBA00022628"/>
    </source>
</evidence>
<dbReference type="GO" id="GO:0031419">
    <property type="term" value="F:cobalamin binding"/>
    <property type="evidence" value="ECO:0007669"/>
    <property type="project" value="UniProtKB-KW"/>
</dbReference>
<dbReference type="InterPro" id="IPR013344">
    <property type="entry name" value="RNR_NrdJ/NrdZ"/>
</dbReference>
<feature type="domain" description="DOD-type homing endonuclease" evidence="16">
    <location>
        <begin position="328"/>
        <end position="468"/>
    </location>
</feature>
<dbReference type="GO" id="GO:0071897">
    <property type="term" value="P:DNA biosynthetic process"/>
    <property type="evidence" value="ECO:0007669"/>
    <property type="project" value="UniProtKB-KW"/>
</dbReference>
<comment type="catalytic activity">
    <reaction evidence="13 14">
        <text>a 2'-deoxyribonucleoside 5'-diphosphate + [thioredoxin]-disulfide + H2O = a ribonucleoside 5'-diphosphate + [thioredoxin]-dithiol</text>
        <dbReference type="Rhea" id="RHEA:23252"/>
        <dbReference type="Rhea" id="RHEA-COMP:10698"/>
        <dbReference type="Rhea" id="RHEA-COMP:10700"/>
        <dbReference type="ChEBI" id="CHEBI:15377"/>
        <dbReference type="ChEBI" id="CHEBI:29950"/>
        <dbReference type="ChEBI" id="CHEBI:50058"/>
        <dbReference type="ChEBI" id="CHEBI:57930"/>
        <dbReference type="ChEBI" id="CHEBI:73316"/>
        <dbReference type="EC" id="1.17.4.1"/>
    </reaction>
</comment>
<evidence type="ECO:0000256" key="15">
    <source>
        <dbReference type="SAM" id="MobiDB-lite"/>
    </source>
</evidence>
<dbReference type="Pfam" id="PF02867">
    <property type="entry name" value="Ribonuc_red_lgC"/>
    <property type="match status" value="1"/>
</dbReference>
<comment type="similarity">
    <text evidence="2 14">Belongs to the ribonucleoside diphosphate reductase class-2 family.</text>
</comment>
<dbReference type="GO" id="GO:0005524">
    <property type="term" value="F:ATP binding"/>
    <property type="evidence" value="ECO:0007669"/>
    <property type="project" value="InterPro"/>
</dbReference>
<evidence type="ECO:0000256" key="3">
    <source>
        <dbReference type="ARBA" id="ARBA00012274"/>
    </source>
</evidence>
<evidence type="ECO:0000256" key="2">
    <source>
        <dbReference type="ARBA" id="ARBA00007405"/>
    </source>
</evidence>
<dbReference type="GO" id="GO:0016539">
    <property type="term" value="P:intein-mediated protein splicing"/>
    <property type="evidence" value="ECO:0007669"/>
    <property type="project" value="InterPro"/>
</dbReference>
<dbReference type="Gene3D" id="2.170.16.10">
    <property type="entry name" value="Hedgehog/Intein (Hint) domain"/>
    <property type="match status" value="1"/>
</dbReference>
<name>A0A1F5JGE9_9BACT</name>
<dbReference type="EC" id="1.17.4.1" evidence="3 14"/>
<dbReference type="InterPro" id="IPR013509">
    <property type="entry name" value="RNR_lsu_N"/>
</dbReference>
<evidence type="ECO:0000256" key="1">
    <source>
        <dbReference type="ARBA" id="ARBA00001922"/>
    </source>
</evidence>
<dbReference type="InterPro" id="IPR004860">
    <property type="entry name" value="LAGLIDADG_dom"/>
</dbReference>
<protein>
    <recommendedName>
        <fullName evidence="4 14">Vitamin B12-dependent ribonucleotide reductase</fullName>
        <ecNumber evidence="3 14">1.17.4.1</ecNumber>
    </recommendedName>
</protein>
<dbReference type="Pfam" id="PF12637">
    <property type="entry name" value="TSCPD"/>
    <property type="match status" value="1"/>
</dbReference>
<dbReference type="Pfam" id="PF00317">
    <property type="entry name" value="Ribonuc_red_lgN"/>
    <property type="match status" value="1"/>
</dbReference>
<evidence type="ECO:0000313" key="18">
    <source>
        <dbReference type="Proteomes" id="UP000177555"/>
    </source>
</evidence>
<dbReference type="EMBL" id="MFCP01000032">
    <property type="protein sequence ID" value="OGE27713.1"/>
    <property type="molecule type" value="Genomic_DNA"/>
</dbReference>
<dbReference type="InterPro" id="IPR027434">
    <property type="entry name" value="Homing_endonucl"/>
</dbReference>
<dbReference type="CDD" id="cd00081">
    <property type="entry name" value="Hint"/>
    <property type="match status" value="1"/>
</dbReference>
<dbReference type="Gene3D" id="3.30.160.90">
    <property type="match status" value="1"/>
</dbReference>
<dbReference type="InterPro" id="IPR006142">
    <property type="entry name" value="INTEIN"/>
</dbReference>
<reference evidence="17 18" key="1">
    <citation type="journal article" date="2016" name="Nat. Commun.">
        <title>Thousands of microbial genomes shed light on interconnected biogeochemical processes in an aquifer system.</title>
        <authorList>
            <person name="Anantharaman K."/>
            <person name="Brown C.T."/>
            <person name="Hug L.A."/>
            <person name="Sharon I."/>
            <person name="Castelle C.J."/>
            <person name="Probst A.J."/>
            <person name="Thomas B.C."/>
            <person name="Singh A."/>
            <person name="Wilkins M.J."/>
            <person name="Karaoz U."/>
            <person name="Brodie E.L."/>
            <person name="Williams K.H."/>
            <person name="Hubbard S.S."/>
            <person name="Banfield J.F."/>
        </authorList>
    </citation>
    <scope>NUCLEOTIDE SEQUENCE [LARGE SCALE GENOMIC DNA]</scope>
</reference>
<feature type="region of interest" description="Disordered" evidence="15">
    <location>
        <begin position="16"/>
        <end position="39"/>
    </location>
</feature>
<dbReference type="InterPro" id="IPR024434">
    <property type="entry name" value="TSCPD_dom"/>
</dbReference>
<dbReference type="GO" id="GO:0004519">
    <property type="term" value="F:endonuclease activity"/>
    <property type="evidence" value="ECO:0007669"/>
    <property type="project" value="InterPro"/>
</dbReference>
<dbReference type="InterPro" id="IPR003587">
    <property type="entry name" value="Hint_dom_N"/>
</dbReference>
<dbReference type="PRINTS" id="PR01183">
    <property type="entry name" value="RIBORDTASEM1"/>
</dbReference>
<comment type="caution">
    <text evidence="17">The sequence shown here is derived from an EMBL/GenBank/DDBJ whole genome shotgun (WGS) entry which is preliminary data.</text>
</comment>
<gene>
    <name evidence="17" type="ORF">A2867_04415</name>
</gene>
<evidence type="ECO:0000256" key="9">
    <source>
        <dbReference type="ARBA" id="ARBA00023116"/>
    </source>
</evidence>
<sequence>MIRNKKVKATLQVVSIPKSSGRKRTNGEHETDGMDRNGRSFETRFIPRYKKIPPMPPDLPEPTFSESSNKILQERYLLKGGNLVVLETVSERFWHIAYDIASGDFDFGVTPKDVSDLARSFYTMMVRQEFLPNSPTIMNAGKNNGLQYSACFVLPVGDSLPEIFDSVKYAALIHQTGGGCISADARVWTTFCGIEPIETLFARVTTDGRQGVKQGSGIAYDVSDLNIKTVAMNPQTAEVGLKEVSHVWQFSVPADQQILVTTYQGTQVQTSMWHPFMVLRGIKLVETRADQLIKGDIILGPDKASKYWPWNGQVKVGSLTIDEDLGWLIGFTLGDGSFGYVPALRQYRVRWFSGTEDVLKKVQTILLEQGIRVSIQKDRRDLLSVTISNQRFVHDLLEACGLEKFGPKDNKIRVPELIAKSSLSIVKAFLAGLLDSDGYVAPDGSPSYCTVSETMSQDLAALVSLLGFQTSIKSKEPYGKGKQRTYSVQLCTLPQVNDLAKEIRLYLANDMRFLRLKSGSRKQSALPLEFKPWRDLLFSFGLVHTRSSNVGVGPLYKELNYWSAHGRIDRDSILTIANKIESVDKNVALLLRRIAHSGQEIKEVGKAPTPKRFFDLSVADWNTYAAGSSGMVMIHNTGFAFSRLRPAGSIVNTTGGVASGPVSFLRVFNAATESIKQGGTRRGANMGILRVDHPDILEFIRSKAELDDLNKPVYEHIAPLLPDDGAREYVKTLLLDKQIANFNISVAVTDKFMEAVEKGGDYELITPHTGEVVGKLNAEQVFDEIIEHAWKTGDPGLIFIDRVNDSPANPIPSLETIESTNPCGEQPLAPWDACNLGSINLGKFVLADETDLDWEKLKSITSLAVHFLDNVVQTNPYTLKQIYDEVHQNRRIGLGVMGFADMLFKLKIPYNSDEALKLAERIMKFINEEGHFASEKLAEVRGPFPNWANSIYADRNSSAFKNRPESFAYVGGKKVRNSTITTIAPTGTISIIGDCSSGIEPVFALAYIHKAKAKGDEYRILTIANQTFTDIAKREGFYSEGLAAKVLQHGSVAGLAEVPEDWQRVFVTAPEIDPIWHVKMQAAFQKYTDNGVSKTINLPNTATRDDVALAYKMAYETGCNGITIYRDGSKSVQVLNVSSSLSKATEDLAAPVAERPMILRGRTYKISTPVGEAFITVNRDEQDQPFEVFVTVGRAGMHTMADAEAMGRLVSLSLRLARGARETDPKAVALKIVGQLKGIGGASYVGFGKNRVWSLADAIAKVLAEDLAESGVEESVETLPLNLTVDPDPADPVVNTLAHLQADLCPECGSASFVMEEGCRKCHSCGYSIC</sequence>
<keyword evidence="9" id="KW-0215">Deoxyribonucleotide synthesis</keyword>
<evidence type="ECO:0000256" key="10">
    <source>
        <dbReference type="ARBA" id="ARBA00023157"/>
    </source>
</evidence>
<dbReference type="Proteomes" id="UP000177555">
    <property type="component" value="Unassembled WGS sequence"/>
</dbReference>
<evidence type="ECO:0000256" key="14">
    <source>
        <dbReference type="RuleBase" id="RU364064"/>
    </source>
</evidence>
<dbReference type="CDD" id="cd02888">
    <property type="entry name" value="RNR_II_dimer"/>
    <property type="match status" value="1"/>
</dbReference>
<evidence type="ECO:0000256" key="11">
    <source>
        <dbReference type="ARBA" id="ARBA00023285"/>
    </source>
</evidence>
<dbReference type="PROSITE" id="PS50819">
    <property type="entry name" value="INTEIN_ENDONUCLEASE"/>
    <property type="match status" value="1"/>
</dbReference>
<dbReference type="SUPFAM" id="SSF51294">
    <property type="entry name" value="Hedgehog/intein (Hint) domain"/>
    <property type="match status" value="1"/>
</dbReference>
<dbReference type="GO" id="GO:0004748">
    <property type="term" value="F:ribonucleoside-diphosphate reductase activity, thioredoxin disulfide as acceptor"/>
    <property type="evidence" value="ECO:0007669"/>
    <property type="project" value="UniProtKB-EC"/>
</dbReference>
<keyword evidence="11 14" id="KW-0170">Cobalt</keyword>
<comment type="function">
    <text evidence="12 14">Catalyzes the reduction of ribonucleotides to deoxyribonucleotides. May function to provide a pool of deoxyribonucleotide precursors for DNA repair during oxygen limitation and/or for immediate growth after restoration of oxygen.</text>
</comment>
<dbReference type="Pfam" id="PF14890">
    <property type="entry name" value="Intein_splicing"/>
    <property type="match status" value="1"/>
</dbReference>
<dbReference type="PANTHER" id="PTHR43371">
    <property type="entry name" value="VITAMIN B12-DEPENDENT RIBONUCLEOTIDE REDUCTASE"/>
    <property type="match status" value="1"/>
</dbReference>
<dbReference type="PANTHER" id="PTHR43371:SF1">
    <property type="entry name" value="RIBONUCLEOSIDE-DIPHOSPHATE REDUCTASE"/>
    <property type="match status" value="1"/>
</dbReference>
<evidence type="ECO:0000256" key="6">
    <source>
        <dbReference type="ARBA" id="ARBA00022634"/>
    </source>
</evidence>